<evidence type="ECO:0000256" key="8">
    <source>
        <dbReference type="ARBA" id="ARBA00046313"/>
    </source>
</evidence>
<keyword evidence="3" id="KW-0479">Metal-binding</keyword>
<reference evidence="13" key="2">
    <citation type="submission" date="2020-08" db="EMBL/GenBank/DDBJ databases">
        <title>Plant Genome Project.</title>
        <authorList>
            <person name="Zhang R.-G."/>
        </authorList>
    </citation>
    <scope>NUCLEOTIDE SEQUENCE</scope>
    <source>
        <strain evidence="13">Huo1</strain>
        <tissue evidence="13">Leaf</tissue>
    </source>
</reference>
<gene>
    <name evidence="13" type="ORF">SASPL_128803</name>
</gene>
<comment type="pathway">
    <text evidence="9">Isoprenoid biosynthesis; dimethylallyl diphosphate biosynthesis; dimethylallyl diphosphate from (2E)-4-hydroxy-3-methylbutenyl diphosphate: step 1/1.</text>
</comment>
<dbReference type="Gene3D" id="3.40.1010.20">
    <property type="entry name" value="4-hydroxy-3-methylbut-2-enyl diphosphate reductase, catalytic domain"/>
    <property type="match status" value="1"/>
</dbReference>
<dbReference type="Gene3D" id="1.25.40.10">
    <property type="entry name" value="Tetratricopeptide repeat domain"/>
    <property type="match status" value="3"/>
</dbReference>
<sequence length="663" mass="74237">MAPKRSQNTPSLYSTEKMSHTSILQKIRDIRPLHQAHAHIIVSNLSENVFLCNRLMNAYASCGLVSISQIIFSQISDKNLVSWTILLSGLTKNDRFFEAAEVFNEMMALKIRPNERTIATVLPAFGKLGRVLLGKSVHCYWRRRNFGGNVFVETGLVDMYSKFGCMRIARNVFDNMTVRNVVSWNAIISGYSSNGYGGEALQMFNWMRRNGLPGDIFTAMSLISVEDFRVGVGIHSLVVRSGYENDPLVRTALVGSYINGNFVDDAYSIFEEIEKMMGEEKIALDYVSLITRLSACSCFGALEQGRRMHGLVLKIGLQDDLFVGSAVIDMYANCAEDFIGMAISLHFFRISTPTELPVPGTRLFRWLRTSSLRCAAGGDGASSSAVASESAEFDAHSFPSQLDESRITIGRLVNNKKLKENGNEYTWGNVTVKLAESYGFCWVVERAIQIAFEARRQFPSDNMWLTNEMIHNPTVNKMLEDMEVQTLPVNEGKKEFELVNEGDVVTVATASFARKYIIVKNIKRGKQRMYVTTSWVVDLNGSSSTRDAFLEKFKFAVSKGLTRIRILRKLWLGGFNSSNTSHLQEIAEFRGIPSYWCDSGKRIGLETNQSQAVAWRVGGEENWLPEGPIKIGVTSGASTPDKVVEDVLKKVFLLKRDEVLQTA</sequence>
<dbReference type="AlphaFoldDB" id="A0A8X8XBP7"/>
<keyword evidence="14" id="KW-1185">Reference proteome</keyword>
<dbReference type="GO" id="GO:0051745">
    <property type="term" value="F:4-hydroxy-3-methylbut-2-enyl diphosphate reductase activity"/>
    <property type="evidence" value="ECO:0007669"/>
    <property type="project" value="UniProtKB-EC"/>
</dbReference>
<feature type="repeat" description="PPR" evidence="12">
    <location>
        <begin position="79"/>
        <end position="113"/>
    </location>
</feature>
<reference evidence="13" key="1">
    <citation type="submission" date="2018-01" db="EMBL/GenBank/DDBJ databases">
        <authorList>
            <person name="Mao J.F."/>
        </authorList>
    </citation>
    <scope>NUCLEOTIDE SEQUENCE</scope>
    <source>
        <strain evidence="13">Huo1</strain>
        <tissue evidence="13">Leaf</tissue>
    </source>
</reference>
<keyword evidence="2" id="KW-0004">4Fe-4S</keyword>
<keyword evidence="6" id="KW-0408">Iron</keyword>
<evidence type="ECO:0000256" key="2">
    <source>
        <dbReference type="ARBA" id="ARBA00022485"/>
    </source>
</evidence>
<dbReference type="NCBIfam" id="TIGR00756">
    <property type="entry name" value="PPR"/>
    <property type="match status" value="2"/>
</dbReference>
<name>A0A8X8XBP7_SALSN</name>
<dbReference type="Gene3D" id="3.40.50.11270">
    <property type="match status" value="1"/>
</dbReference>
<keyword evidence="4" id="KW-0677">Repeat</keyword>
<evidence type="ECO:0000313" key="13">
    <source>
        <dbReference type="EMBL" id="KAG6410736.1"/>
    </source>
</evidence>
<dbReference type="InterPro" id="IPR003451">
    <property type="entry name" value="LytB/IspH"/>
</dbReference>
<dbReference type="Pfam" id="PF13041">
    <property type="entry name" value="PPR_2"/>
    <property type="match status" value="2"/>
</dbReference>
<dbReference type="PROSITE" id="PS51375">
    <property type="entry name" value="PPR"/>
    <property type="match status" value="2"/>
</dbReference>
<dbReference type="Proteomes" id="UP000298416">
    <property type="component" value="Unassembled WGS sequence"/>
</dbReference>
<comment type="caution">
    <text evidence="13">The sequence shown here is derived from an EMBL/GenBank/DDBJ whole genome shotgun (WGS) entry which is preliminary data.</text>
</comment>
<accession>A0A8X8XBP7</accession>
<evidence type="ECO:0000256" key="5">
    <source>
        <dbReference type="ARBA" id="ARBA00023002"/>
    </source>
</evidence>
<dbReference type="Pfam" id="PF02401">
    <property type="entry name" value="LYTB"/>
    <property type="match status" value="2"/>
</dbReference>
<evidence type="ECO:0000256" key="12">
    <source>
        <dbReference type="PROSITE-ProRule" id="PRU00708"/>
    </source>
</evidence>
<dbReference type="GO" id="GO:0046872">
    <property type="term" value="F:metal ion binding"/>
    <property type="evidence" value="ECO:0007669"/>
    <property type="project" value="UniProtKB-KW"/>
</dbReference>
<dbReference type="PANTHER" id="PTHR31619">
    <property type="entry name" value="4-HYDROXY-3-METHYLBUT-2-ENYL DIPHOSPHATE REDUCTASE, CHLOROPLASTIC"/>
    <property type="match status" value="1"/>
</dbReference>
<organism evidence="13">
    <name type="scientific">Salvia splendens</name>
    <name type="common">Scarlet sage</name>
    <dbReference type="NCBI Taxonomy" id="180675"/>
    <lineage>
        <taxon>Eukaryota</taxon>
        <taxon>Viridiplantae</taxon>
        <taxon>Streptophyta</taxon>
        <taxon>Embryophyta</taxon>
        <taxon>Tracheophyta</taxon>
        <taxon>Spermatophyta</taxon>
        <taxon>Magnoliopsida</taxon>
        <taxon>eudicotyledons</taxon>
        <taxon>Gunneridae</taxon>
        <taxon>Pentapetalae</taxon>
        <taxon>asterids</taxon>
        <taxon>lamiids</taxon>
        <taxon>Lamiales</taxon>
        <taxon>Lamiaceae</taxon>
        <taxon>Nepetoideae</taxon>
        <taxon>Mentheae</taxon>
        <taxon>Salviinae</taxon>
        <taxon>Salvia</taxon>
        <taxon>Salvia subgen. Calosphace</taxon>
        <taxon>core Calosphace</taxon>
    </lineage>
</organism>
<dbReference type="FunFam" id="1.25.40.10:FF:000343">
    <property type="entry name" value="Pentatricopeptide repeat-containing protein At3g58590"/>
    <property type="match status" value="1"/>
</dbReference>
<evidence type="ECO:0000313" key="14">
    <source>
        <dbReference type="Proteomes" id="UP000298416"/>
    </source>
</evidence>
<dbReference type="GO" id="GO:0019288">
    <property type="term" value="P:isopentenyl diphosphate biosynthetic process, methylerythritol 4-phosphate pathway"/>
    <property type="evidence" value="ECO:0007669"/>
    <property type="project" value="InterPro"/>
</dbReference>
<evidence type="ECO:0000256" key="10">
    <source>
        <dbReference type="ARBA" id="ARBA00046335"/>
    </source>
</evidence>
<dbReference type="EC" id="1.17.7.4" evidence="11"/>
<evidence type="ECO:0000256" key="3">
    <source>
        <dbReference type="ARBA" id="ARBA00022723"/>
    </source>
</evidence>
<keyword evidence="5" id="KW-0560">Oxidoreductase</keyword>
<evidence type="ECO:0000256" key="4">
    <source>
        <dbReference type="ARBA" id="ARBA00022737"/>
    </source>
</evidence>
<evidence type="ECO:0000256" key="6">
    <source>
        <dbReference type="ARBA" id="ARBA00023004"/>
    </source>
</evidence>
<dbReference type="PANTHER" id="PTHR31619:SF5">
    <property type="entry name" value="4-HYDROXY-3-METHYLBUT-2-ENYL DIPHOSPHATE REDUCTASE, CHLOROPLASTIC"/>
    <property type="match status" value="1"/>
</dbReference>
<dbReference type="InterPro" id="IPR002885">
    <property type="entry name" value="PPR_rpt"/>
</dbReference>
<comment type="pathway">
    <text evidence="8">Isoprenoid biosynthesis; isopentenyl diphosphate biosynthesis via DXP pathway; isopentenyl diphosphate from 1-deoxy-D-xylulose 5-phosphate: step 6/6.</text>
</comment>
<dbReference type="GO" id="GO:0051539">
    <property type="term" value="F:4 iron, 4 sulfur cluster binding"/>
    <property type="evidence" value="ECO:0007669"/>
    <property type="project" value="UniProtKB-KW"/>
</dbReference>
<evidence type="ECO:0000256" key="11">
    <source>
        <dbReference type="ARBA" id="ARBA00047177"/>
    </source>
</evidence>
<dbReference type="InterPro" id="IPR011990">
    <property type="entry name" value="TPR-like_helical_dom_sf"/>
</dbReference>
<dbReference type="GO" id="GO:0050992">
    <property type="term" value="P:dimethylallyl diphosphate biosynthetic process"/>
    <property type="evidence" value="ECO:0007669"/>
    <property type="project" value="InterPro"/>
</dbReference>
<proteinExistence type="inferred from homology"/>
<evidence type="ECO:0000256" key="9">
    <source>
        <dbReference type="ARBA" id="ARBA00046314"/>
    </source>
</evidence>
<evidence type="ECO:0000256" key="1">
    <source>
        <dbReference type="ARBA" id="ARBA00001966"/>
    </source>
</evidence>
<comment type="similarity">
    <text evidence="10">Belongs to the IspH family.</text>
</comment>
<keyword evidence="7" id="KW-0411">Iron-sulfur</keyword>
<dbReference type="EMBL" id="PNBA02000010">
    <property type="protein sequence ID" value="KAG6410736.1"/>
    <property type="molecule type" value="Genomic_DNA"/>
</dbReference>
<protein>
    <recommendedName>
        <fullName evidence="11">4-hydroxy-3-methylbut-2-enyl diphosphate reductase</fullName>
        <ecNumber evidence="11">1.17.7.4</ecNumber>
    </recommendedName>
</protein>
<evidence type="ECO:0000256" key="7">
    <source>
        <dbReference type="ARBA" id="ARBA00023014"/>
    </source>
</evidence>
<feature type="repeat" description="PPR" evidence="12">
    <location>
        <begin position="180"/>
        <end position="214"/>
    </location>
</feature>
<comment type="cofactor">
    <cofactor evidence="1">
        <name>[4Fe-4S] cluster</name>
        <dbReference type="ChEBI" id="CHEBI:49883"/>
    </cofactor>
</comment>